<dbReference type="InterPro" id="IPR011990">
    <property type="entry name" value="TPR-like_helical_dom_sf"/>
</dbReference>
<feature type="compositionally biased region" description="Polar residues" evidence="1">
    <location>
        <begin position="298"/>
        <end position="316"/>
    </location>
</feature>
<accession>A0A3E2TZ40</accession>
<feature type="region of interest" description="Disordered" evidence="1">
    <location>
        <begin position="287"/>
        <end position="340"/>
    </location>
</feature>
<sequence>MKSKKIIVAALVAVAAIVLAGCSPRSSMATLSTDSDSETAEVFSLAKVLNLGTNYLTSLDYDNAILQYIDIIQHDPTNKEAYAGLYAAYAAQGKADEANKVFEQAQEVFDDEADFLPGFLDDAKLVFESGGGNVPFQMLSEHFWNDLNSVFAKDVGEAWIAADPQNADPYALLGAHYAALDDEIGIEKLLQNAETNGVDFNTIDTKIKTNSDGTCTLTVQINDFLKDESGQSASVSVKVDAKDNAKTVTQKVAEKAADSAASKVVEKSGLTGEAAGIANSMAQEALRKGLGSAGSGQGTESSGTVTAPTYDPSQDSGESDDFDWSQIQSEFDSLKDEFPS</sequence>
<evidence type="ECO:0000256" key="2">
    <source>
        <dbReference type="SAM" id="SignalP"/>
    </source>
</evidence>
<organism evidence="3 4">
    <name type="scientific">Faecalibacterium prausnitzii</name>
    <dbReference type="NCBI Taxonomy" id="853"/>
    <lineage>
        <taxon>Bacteria</taxon>
        <taxon>Bacillati</taxon>
        <taxon>Bacillota</taxon>
        <taxon>Clostridia</taxon>
        <taxon>Eubacteriales</taxon>
        <taxon>Oscillospiraceae</taxon>
        <taxon>Faecalibacterium</taxon>
    </lineage>
</organism>
<dbReference type="PROSITE" id="PS51257">
    <property type="entry name" value="PROKAR_LIPOPROTEIN"/>
    <property type="match status" value="1"/>
</dbReference>
<dbReference type="Proteomes" id="UP000260782">
    <property type="component" value="Unassembled WGS sequence"/>
</dbReference>
<dbReference type="Gene3D" id="1.25.40.10">
    <property type="entry name" value="Tetratricopeptide repeat domain"/>
    <property type="match status" value="1"/>
</dbReference>
<feature type="chain" id="PRO_5038596369" evidence="2">
    <location>
        <begin position="21"/>
        <end position="340"/>
    </location>
</feature>
<keyword evidence="2" id="KW-0732">Signal</keyword>
<feature type="signal peptide" evidence="2">
    <location>
        <begin position="1"/>
        <end position="20"/>
    </location>
</feature>
<comment type="caution">
    <text evidence="3">The sequence shown here is derived from an EMBL/GenBank/DDBJ whole genome shotgun (WGS) entry which is preliminary data.</text>
</comment>
<dbReference type="RefSeq" id="WP_117529627.1">
    <property type="nucleotide sequence ID" value="NZ_CABVEM010000002.1"/>
</dbReference>
<gene>
    <name evidence="3" type="ORF">DWZ25_04940</name>
</gene>
<evidence type="ECO:0000313" key="3">
    <source>
        <dbReference type="EMBL" id="RGB87928.1"/>
    </source>
</evidence>
<protein>
    <submittedName>
        <fullName evidence="3">Uncharacterized protein</fullName>
    </submittedName>
</protein>
<evidence type="ECO:0000313" key="4">
    <source>
        <dbReference type="Proteomes" id="UP000260782"/>
    </source>
</evidence>
<reference evidence="3 4" key="1">
    <citation type="submission" date="2018-08" db="EMBL/GenBank/DDBJ databases">
        <title>A genome reference for cultivated species of the human gut microbiota.</title>
        <authorList>
            <person name="Zou Y."/>
            <person name="Xue W."/>
            <person name="Luo G."/>
        </authorList>
    </citation>
    <scope>NUCLEOTIDE SEQUENCE [LARGE SCALE GENOMIC DNA]</scope>
    <source>
        <strain evidence="3 4">AF31-14AC</strain>
    </source>
</reference>
<name>A0A3E2TZ40_9FIRM</name>
<dbReference type="SUPFAM" id="SSF48452">
    <property type="entry name" value="TPR-like"/>
    <property type="match status" value="1"/>
</dbReference>
<dbReference type="EMBL" id="QVES01000004">
    <property type="protein sequence ID" value="RGB87928.1"/>
    <property type="molecule type" value="Genomic_DNA"/>
</dbReference>
<dbReference type="AlphaFoldDB" id="A0A3E2TZ40"/>
<proteinExistence type="predicted"/>
<evidence type="ECO:0000256" key="1">
    <source>
        <dbReference type="SAM" id="MobiDB-lite"/>
    </source>
</evidence>